<dbReference type="RefSeq" id="WP_074645584.1">
    <property type="nucleotide sequence ID" value="NZ_FOFU01000014.1"/>
</dbReference>
<evidence type="ECO:0000256" key="6">
    <source>
        <dbReference type="ARBA" id="ARBA00023326"/>
    </source>
</evidence>
<protein>
    <submittedName>
        <fullName evidence="10">Aryl-phospho-beta-D-glucosidase BglC, GH1 family</fullName>
    </submittedName>
</protein>
<dbReference type="GO" id="GO:0005576">
    <property type="term" value="C:extracellular region"/>
    <property type="evidence" value="ECO:0007669"/>
    <property type="project" value="TreeGrafter"/>
</dbReference>
<dbReference type="GO" id="GO:0008422">
    <property type="term" value="F:beta-glucosidase activity"/>
    <property type="evidence" value="ECO:0007669"/>
    <property type="project" value="TreeGrafter"/>
</dbReference>
<dbReference type="InterPro" id="IPR050386">
    <property type="entry name" value="Glycosyl_hydrolase_5"/>
</dbReference>
<keyword evidence="11" id="KW-1185">Reference proteome</keyword>
<dbReference type="PROSITE" id="PS51257">
    <property type="entry name" value="PROKAR_LIPOPROTEIN"/>
    <property type="match status" value="1"/>
</dbReference>
<dbReference type="InterPro" id="IPR018087">
    <property type="entry name" value="Glyco_hydro_5_CS"/>
</dbReference>
<evidence type="ECO:0000313" key="11">
    <source>
        <dbReference type="Proteomes" id="UP000182360"/>
    </source>
</evidence>
<keyword evidence="8" id="KW-0732">Signal</keyword>
<accession>A0A1H9JN96</accession>
<dbReference type="GO" id="GO:0030245">
    <property type="term" value="P:cellulose catabolic process"/>
    <property type="evidence" value="ECO:0007669"/>
    <property type="project" value="UniProtKB-KW"/>
</dbReference>
<evidence type="ECO:0000256" key="2">
    <source>
        <dbReference type="ARBA" id="ARBA00022801"/>
    </source>
</evidence>
<dbReference type="SUPFAM" id="SSF51445">
    <property type="entry name" value="(Trans)glycosidases"/>
    <property type="match status" value="1"/>
</dbReference>
<evidence type="ECO:0000256" key="3">
    <source>
        <dbReference type="ARBA" id="ARBA00023001"/>
    </source>
</evidence>
<dbReference type="PANTHER" id="PTHR31297">
    <property type="entry name" value="GLUCAN ENDO-1,6-BETA-GLUCOSIDASE B"/>
    <property type="match status" value="1"/>
</dbReference>
<evidence type="ECO:0000256" key="5">
    <source>
        <dbReference type="ARBA" id="ARBA00023295"/>
    </source>
</evidence>
<evidence type="ECO:0000256" key="7">
    <source>
        <dbReference type="RuleBase" id="RU361153"/>
    </source>
</evidence>
<evidence type="ECO:0000256" key="4">
    <source>
        <dbReference type="ARBA" id="ARBA00023277"/>
    </source>
</evidence>
<dbReference type="InterPro" id="IPR017853">
    <property type="entry name" value="GH"/>
</dbReference>
<keyword evidence="4" id="KW-0119">Carbohydrate metabolism</keyword>
<dbReference type="EMBL" id="FOFU01000014">
    <property type="protein sequence ID" value="SEQ88322.1"/>
    <property type="molecule type" value="Genomic_DNA"/>
</dbReference>
<organism evidence="10 11">
    <name type="scientific">Treponema bryantii</name>
    <dbReference type="NCBI Taxonomy" id="163"/>
    <lineage>
        <taxon>Bacteria</taxon>
        <taxon>Pseudomonadati</taxon>
        <taxon>Spirochaetota</taxon>
        <taxon>Spirochaetia</taxon>
        <taxon>Spirochaetales</taxon>
        <taxon>Treponemataceae</taxon>
        <taxon>Treponema</taxon>
    </lineage>
</organism>
<dbReference type="GO" id="GO:0009986">
    <property type="term" value="C:cell surface"/>
    <property type="evidence" value="ECO:0007669"/>
    <property type="project" value="TreeGrafter"/>
</dbReference>
<feature type="domain" description="Glycoside hydrolase family 5" evidence="9">
    <location>
        <begin position="86"/>
        <end position="387"/>
    </location>
</feature>
<dbReference type="PROSITE" id="PS00659">
    <property type="entry name" value="GLYCOSYL_HYDROL_F5"/>
    <property type="match status" value="1"/>
</dbReference>
<keyword evidence="2 7" id="KW-0378">Hydrolase</keyword>
<dbReference type="AlphaFoldDB" id="A0A1H9JN96"/>
<dbReference type="Gene3D" id="3.20.20.80">
    <property type="entry name" value="Glycosidases"/>
    <property type="match status" value="1"/>
</dbReference>
<feature type="chain" id="PRO_5010350848" evidence="8">
    <location>
        <begin position="28"/>
        <end position="436"/>
    </location>
</feature>
<keyword evidence="5 7" id="KW-0326">Glycosidase</keyword>
<dbReference type="Pfam" id="PF00150">
    <property type="entry name" value="Cellulase"/>
    <property type="match status" value="1"/>
</dbReference>
<sequence length="436" mass="48772">MKITSISLKKYLSILLTLAIIAGSLISCTPSTGNQGTNVPDAEVGDFTVAETSVLMAQNMAIGWNLGNTLDATSDWTDSNGVFHSELKGLETEECWGMPATTESMITAVKNAGFKTIRIPVSWHNHITETTNYTIDSEWMTRVKQIVDWAYNKNMCVIINIHHDNLSISNINGHIGFALSDNAEIQAQSKTYIEKIWTQIATTFSIYDNRLVFEVLNEPRDIDGKFAEQKSYTNNSEWWSNQKTVMDIITSYEQVGINAIRSVAGNENRFIMVPGYAASGSDSGMLALYTMPTDSATDRLLLSTHAYSPYDFAMKDMTDTVFGDDDKASLDYIFSYLKSNYTDKGIGVVMGEASATDKENLSDRIAWATYYFTKAKEAGIPVVLWDNMVTEANEDKNNINIGERHGYYDRNSNTWYFPTMIQAMMKAVYGDNYTAQ</sequence>
<keyword evidence="3" id="KW-0136">Cellulose degradation</keyword>
<proteinExistence type="inferred from homology"/>
<dbReference type="InterPro" id="IPR001547">
    <property type="entry name" value="Glyco_hydro_5"/>
</dbReference>
<evidence type="ECO:0000259" key="9">
    <source>
        <dbReference type="Pfam" id="PF00150"/>
    </source>
</evidence>
<evidence type="ECO:0000256" key="1">
    <source>
        <dbReference type="ARBA" id="ARBA00005641"/>
    </source>
</evidence>
<gene>
    <name evidence="10" type="ORF">SAMN04487977_11414</name>
</gene>
<dbReference type="Proteomes" id="UP000182360">
    <property type="component" value="Unassembled WGS sequence"/>
</dbReference>
<dbReference type="PANTHER" id="PTHR31297:SF41">
    <property type="entry name" value="ENDOGLUCANASE, PUTATIVE (AFU_ORTHOLOGUE AFUA_5G01830)-RELATED"/>
    <property type="match status" value="1"/>
</dbReference>
<reference evidence="10 11" key="1">
    <citation type="submission" date="2016-10" db="EMBL/GenBank/DDBJ databases">
        <authorList>
            <person name="de Groot N.N."/>
        </authorList>
    </citation>
    <scope>NUCLEOTIDE SEQUENCE [LARGE SCALE GENOMIC DNA]</scope>
    <source>
        <strain evidence="10 11">B25</strain>
    </source>
</reference>
<feature type="signal peptide" evidence="8">
    <location>
        <begin position="1"/>
        <end position="27"/>
    </location>
</feature>
<evidence type="ECO:0000256" key="8">
    <source>
        <dbReference type="SAM" id="SignalP"/>
    </source>
</evidence>
<comment type="similarity">
    <text evidence="1 7">Belongs to the glycosyl hydrolase 5 (cellulase A) family.</text>
</comment>
<name>A0A1H9JN96_9SPIR</name>
<keyword evidence="6" id="KW-0624">Polysaccharide degradation</keyword>
<evidence type="ECO:0000313" key="10">
    <source>
        <dbReference type="EMBL" id="SEQ88322.1"/>
    </source>
</evidence>